<reference evidence="1 2" key="1">
    <citation type="journal article" date="2014" name="Genome Biol. Evol.">
        <title>Acetic acid bacteria genomes reveal functional traits for adaptation to life in insect guts.</title>
        <authorList>
            <person name="Chouaia B."/>
            <person name="Gaiarsa S."/>
            <person name="Crotti E."/>
            <person name="Comandatore F."/>
            <person name="Degli Esposti M."/>
            <person name="Ricci I."/>
            <person name="Alma A."/>
            <person name="Favia G."/>
            <person name="Bandi C."/>
            <person name="Daffonchio D."/>
        </authorList>
    </citation>
    <scope>NUCLEOTIDE SEQUENCE [LARGE SCALE GENOMIC DNA]</scope>
    <source>
        <strain evidence="1 2">SF2.1</strain>
    </source>
</reference>
<dbReference type="EMBL" id="CBLX010000008">
    <property type="protein sequence ID" value="CDG39061.1"/>
    <property type="molecule type" value="Genomic_DNA"/>
</dbReference>
<accession>A0A060QIJ4</accession>
<comment type="caution">
    <text evidence="1">The sequence shown here is derived from an EMBL/GenBank/DDBJ whole genome shotgun (WGS) entry which is preliminary data.</text>
</comment>
<reference evidence="1 2" key="2">
    <citation type="journal article" date="2014" name="PLoS ONE">
        <title>Evolution of mitochondria reconstructed from the energy metabolism of living bacteria.</title>
        <authorList>
            <person name="Degli Esposti M."/>
            <person name="Chouaia B."/>
            <person name="Comandatore F."/>
            <person name="Crotti E."/>
            <person name="Sassera D."/>
            <person name="Lievens P.M."/>
            <person name="Daffonchio D."/>
            <person name="Bandi C."/>
        </authorList>
    </citation>
    <scope>NUCLEOTIDE SEQUENCE [LARGE SCALE GENOMIC DNA]</scope>
    <source>
        <strain evidence="1 2">SF2.1</strain>
    </source>
</reference>
<dbReference type="AlphaFoldDB" id="A0A060QIJ4"/>
<sequence>MVQPDAGRARLSLGAFAELDGGMFRKRLRKKARIVGPGLFQRDVMPALMTGADRRYQGFGAS</sequence>
<dbReference type="Proteomes" id="UP000027583">
    <property type="component" value="Unassembled WGS sequence"/>
</dbReference>
<protein>
    <submittedName>
        <fullName evidence="1">Uncharacterized protein</fullName>
    </submittedName>
</protein>
<name>A0A060QIJ4_9PROT</name>
<evidence type="ECO:0000313" key="2">
    <source>
        <dbReference type="Proteomes" id="UP000027583"/>
    </source>
</evidence>
<gene>
    <name evidence="1" type="ORF">ASAP_1016</name>
</gene>
<proteinExistence type="predicted"/>
<organism evidence="1 2">
    <name type="scientific">Asaia bogorensis</name>
    <dbReference type="NCBI Taxonomy" id="91915"/>
    <lineage>
        <taxon>Bacteria</taxon>
        <taxon>Pseudomonadati</taxon>
        <taxon>Pseudomonadota</taxon>
        <taxon>Alphaproteobacteria</taxon>
        <taxon>Acetobacterales</taxon>
        <taxon>Acetobacteraceae</taxon>
        <taxon>Asaia</taxon>
    </lineage>
</organism>
<evidence type="ECO:0000313" key="1">
    <source>
        <dbReference type="EMBL" id="CDG39061.1"/>
    </source>
</evidence>